<dbReference type="InterPro" id="IPR029063">
    <property type="entry name" value="SAM-dependent_MTases_sf"/>
</dbReference>
<dbReference type="SUPFAM" id="SSF53335">
    <property type="entry name" value="S-adenosyl-L-methionine-dependent methyltransferases"/>
    <property type="match status" value="1"/>
</dbReference>
<dbReference type="Pfam" id="PF05711">
    <property type="entry name" value="TylF"/>
    <property type="match status" value="1"/>
</dbReference>
<gene>
    <name evidence="1" type="ORF">V3330_01400</name>
</gene>
<protein>
    <submittedName>
        <fullName evidence="1">TylF/MycF/NovP-related O-methyltransferase</fullName>
        <ecNumber evidence="1">2.1.1.-</ecNumber>
    </submittedName>
</protein>
<dbReference type="InterPro" id="IPR008884">
    <property type="entry name" value="TylF_MeTrfase"/>
</dbReference>
<sequence length="302" mass="33304">MTNETDPKAAATTDSLRDRYLDLVKSALINELYIELEAQMLMSVLCAAQKTVPELEHLWAVRKDPALLDQLRAAKQGGDTILLETPMEGRAPGVDGRLRNYSEFSLTLVGRKRLDNLQHCIEDVLRNGVPGDLLEAGVWRGGCCILMRAVLAAHDCADRTVWAADSFAGLPASDESEDRDYAMDASRLPVLAVTEDEVRANFERFGLLDAQTRFLPGWFDESLASAPIDSLAVLRIDADLYASTLTVLDTLCDKVSPGGWVIIDDYGILPPCRKAVDTYREREGITATLQPIDDHGVCWQVP</sequence>
<dbReference type="PANTHER" id="PTHR40036">
    <property type="entry name" value="MACROCIN O-METHYLTRANSFERASE"/>
    <property type="match status" value="1"/>
</dbReference>
<dbReference type="RefSeq" id="WP_354693588.1">
    <property type="nucleotide sequence ID" value="NZ_JAZHOG010000001.1"/>
</dbReference>
<comment type="caution">
    <text evidence="1">The sequence shown here is derived from an EMBL/GenBank/DDBJ whole genome shotgun (WGS) entry which is preliminary data.</text>
</comment>
<keyword evidence="1" id="KW-0808">Transferase</keyword>
<dbReference type="EMBL" id="JAZHOG010000001">
    <property type="protein sequence ID" value="MEJ8566265.1"/>
    <property type="molecule type" value="Genomic_DNA"/>
</dbReference>
<reference evidence="1 2" key="1">
    <citation type="submission" date="2024-02" db="EMBL/GenBank/DDBJ databases">
        <title>A novel Wenzhouxiangellaceae bacterium, isolated from coastal sediments.</title>
        <authorList>
            <person name="Du Z.-J."/>
            <person name="Ye Y.-Q."/>
            <person name="Zhang X.-Y."/>
        </authorList>
    </citation>
    <scope>NUCLEOTIDE SEQUENCE [LARGE SCALE GENOMIC DNA]</scope>
    <source>
        <strain evidence="1 2">CH-27</strain>
    </source>
</reference>
<dbReference type="PANTHER" id="PTHR40036:SF1">
    <property type="entry name" value="MACROCIN O-METHYLTRANSFERASE"/>
    <property type="match status" value="1"/>
</dbReference>
<name>A0AAW9RBX2_9GAMM</name>
<dbReference type="Proteomes" id="UP001359886">
    <property type="component" value="Unassembled WGS sequence"/>
</dbReference>
<dbReference type="GO" id="GO:0032259">
    <property type="term" value="P:methylation"/>
    <property type="evidence" value="ECO:0007669"/>
    <property type="project" value="UniProtKB-KW"/>
</dbReference>
<keyword evidence="1" id="KW-0489">Methyltransferase</keyword>
<dbReference type="GO" id="GO:0008168">
    <property type="term" value="F:methyltransferase activity"/>
    <property type="evidence" value="ECO:0007669"/>
    <property type="project" value="UniProtKB-KW"/>
</dbReference>
<dbReference type="AlphaFoldDB" id="A0AAW9RBX2"/>
<dbReference type="EC" id="2.1.1.-" evidence="1"/>
<proteinExistence type="predicted"/>
<keyword evidence="2" id="KW-1185">Reference proteome</keyword>
<dbReference type="Gene3D" id="3.40.50.150">
    <property type="entry name" value="Vaccinia Virus protein VP39"/>
    <property type="match status" value="1"/>
</dbReference>
<evidence type="ECO:0000313" key="1">
    <source>
        <dbReference type="EMBL" id="MEJ8566265.1"/>
    </source>
</evidence>
<organism evidence="1 2">
    <name type="scientific">Elongatibacter sediminis</name>
    <dbReference type="NCBI Taxonomy" id="3119006"/>
    <lineage>
        <taxon>Bacteria</taxon>
        <taxon>Pseudomonadati</taxon>
        <taxon>Pseudomonadota</taxon>
        <taxon>Gammaproteobacteria</taxon>
        <taxon>Chromatiales</taxon>
        <taxon>Wenzhouxiangellaceae</taxon>
        <taxon>Elongatibacter</taxon>
    </lineage>
</organism>
<accession>A0AAW9RBX2</accession>
<evidence type="ECO:0000313" key="2">
    <source>
        <dbReference type="Proteomes" id="UP001359886"/>
    </source>
</evidence>